<sequence>MLVSSKSARRSRNDLDWQAIAGGWLDVLGFGTIVHIRPQGVENRASRPLSRTQATRREVSSWVGDHQRIPSVLSERTAGTIVIPNTFPRGIKPPDTRQGLEKGSRSGCGLCYLFLEACQTCMEGSPEARVGNSATNFLRPINPEHVQELTINAVGGSRSRSFYLYTERENPAATEIVARPPLLDVGSFAAFKEIKETIDECVTSHPHCPVPPANQPLPTRVIDCQDPTRPRLWHSGGKVAPYIALSYVWGEAQPYCTVKKNLNCYSASGIDATTLGQTIRDAIQVTASIGIRYLWIDALCIIQDSKTDKIRKLTRMGSIYRHAYLTLIASSAHTVSAGFLQTRALGPEYAQHVQLPFHCRDGRVGSVYAYTQEQPWLVYDALQEPVNTRAWCFQERLLSPRILAYATNSIQYHCHTAQADIKNAVSSRPVGEQLDAVMFGTIENIDPLSHLATWNKYDWDGLHELWRMIVANYTCRSLTNPEDKLIAFSSVVVEFDRVWRVKAGQYLAGLWEKRLPSDLLWVRTQAEDPRGYDLLRPRPKGSFAPTWSWASTDGRILSDQSQWDELHTDCEADCKVLMCNVTPCDENLPFGQVSKASLSLRAQVLPTPWVFLPGQEPEVFWSLYMPSPRLRAQLKATDINNAPIVGKISQAGDSMETTVKHVHFDASRFHGGCIAFECGMVADDTLLHYMGDITIWFDTSDPFPPEQASAIVVKRWEVPGDPGADGLLLVDIGHGQFERIGCWKSFFSRDIYPLETGHSLHEYLQERQLLCHCGFNTYFIIDITLS</sequence>
<reference evidence="2 3" key="1">
    <citation type="submission" date="2016-12" db="EMBL/GenBank/DDBJ databases">
        <title>The genomes of Aspergillus section Nigri reveals drivers in fungal speciation.</title>
        <authorList>
            <consortium name="DOE Joint Genome Institute"/>
            <person name="Vesth T.C."/>
            <person name="Nybo J."/>
            <person name="Theobald S."/>
            <person name="Brandl J."/>
            <person name="Frisvad J.C."/>
            <person name="Nielsen K.F."/>
            <person name="Lyhne E.K."/>
            <person name="Kogle M.E."/>
            <person name="Kuo A."/>
            <person name="Riley R."/>
            <person name="Clum A."/>
            <person name="Nolan M."/>
            <person name="Lipzen A."/>
            <person name="Salamov A."/>
            <person name="Henrissat B."/>
            <person name="Wiebenga A."/>
            <person name="De Vries R.P."/>
            <person name="Grigoriev I.V."/>
            <person name="Mortensen U.H."/>
            <person name="Andersen M.R."/>
            <person name="Baker S.E."/>
        </authorList>
    </citation>
    <scope>NUCLEOTIDE SEQUENCE [LARGE SCALE GENOMIC DNA]</scope>
    <source>
        <strain evidence="2 3">JOP 1030-1</strain>
    </source>
</reference>
<dbReference type="RefSeq" id="XP_025434338.1">
    <property type="nucleotide sequence ID" value="XM_025579484.1"/>
</dbReference>
<protein>
    <submittedName>
        <fullName evidence="2">HET-domain-containing protein</fullName>
    </submittedName>
</protein>
<dbReference type="OrthoDB" id="5125733at2759"/>
<dbReference type="AlphaFoldDB" id="A0A318ZLF8"/>
<feature type="domain" description="Heterokaryon incompatibility" evidence="1">
    <location>
        <begin position="242"/>
        <end position="395"/>
    </location>
</feature>
<evidence type="ECO:0000313" key="2">
    <source>
        <dbReference type="EMBL" id="PYH48356.1"/>
    </source>
</evidence>
<evidence type="ECO:0000313" key="3">
    <source>
        <dbReference type="Proteomes" id="UP000248349"/>
    </source>
</evidence>
<dbReference type="EMBL" id="KZ821221">
    <property type="protein sequence ID" value="PYH48356.1"/>
    <property type="molecule type" value="Genomic_DNA"/>
</dbReference>
<evidence type="ECO:0000259" key="1">
    <source>
        <dbReference type="Pfam" id="PF06985"/>
    </source>
</evidence>
<dbReference type="Pfam" id="PF06985">
    <property type="entry name" value="HET"/>
    <property type="match status" value="1"/>
</dbReference>
<dbReference type="STRING" id="1450539.A0A318ZLF8"/>
<dbReference type="GeneID" id="37080713"/>
<dbReference type="PANTHER" id="PTHR33112:SF16">
    <property type="entry name" value="HETEROKARYON INCOMPATIBILITY DOMAIN-CONTAINING PROTEIN"/>
    <property type="match status" value="1"/>
</dbReference>
<dbReference type="Proteomes" id="UP000248349">
    <property type="component" value="Unassembled WGS sequence"/>
</dbReference>
<accession>A0A318ZLF8</accession>
<gene>
    <name evidence="2" type="ORF">BP01DRAFT_420860</name>
</gene>
<organism evidence="2 3">
    <name type="scientific">Aspergillus saccharolyticus JOP 1030-1</name>
    <dbReference type="NCBI Taxonomy" id="1450539"/>
    <lineage>
        <taxon>Eukaryota</taxon>
        <taxon>Fungi</taxon>
        <taxon>Dikarya</taxon>
        <taxon>Ascomycota</taxon>
        <taxon>Pezizomycotina</taxon>
        <taxon>Eurotiomycetes</taxon>
        <taxon>Eurotiomycetidae</taxon>
        <taxon>Eurotiales</taxon>
        <taxon>Aspergillaceae</taxon>
        <taxon>Aspergillus</taxon>
        <taxon>Aspergillus subgen. Circumdati</taxon>
    </lineage>
</organism>
<dbReference type="InterPro" id="IPR010730">
    <property type="entry name" value="HET"/>
</dbReference>
<keyword evidence="3" id="KW-1185">Reference proteome</keyword>
<proteinExistence type="predicted"/>
<name>A0A318ZLF8_9EURO</name>
<dbReference type="PANTHER" id="PTHR33112">
    <property type="entry name" value="DOMAIN PROTEIN, PUTATIVE-RELATED"/>
    <property type="match status" value="1"/>
</dbReference>